<evidence type="ECO:0000259" key="1">
    <source>
        <dbReference type="Pfam" id="PF08818"/>
    </source>
</evidence>
<dbReference type="RefSeq" id="WP_194739349.1">
    <property type="nucleotide sequence ID" value="NZ_JADKYY010000006.1"/>
</dbReference>
<protein>
    <submittedName>
        <fullName evidence="2">DUF1801 domain-containing protein</fullName>
    </submittedName>
</protein>
<dbReference type="Gene3D" id="3.90.1150.200">
    <property type="match status" value="1"/>
</dbReference>
<dbReference type="Pfam" id="PF13376">
    <property type="entry name" value="OmdA"/>
    <property type="match status" value="1"/>
</dbReference>
<proteinExistence type="predicted"/>
<name>A0A930YW07_9FLAO</name>
<dbReference type="InterPro" id="IPR014922">
    <property type="entry name" value="YdhG-like"/>
</dbReference>
<evidence type="ECO:0000313" key="3">
    <source>
        <dbReference type="Proteomes" id="UP000694480"/>
    </source>
</evidence>
<accession>A0A930YW07</accession>
<reference evidence="2" key="1">
    <citation type="submission" date="2020-11" db="EMBL/GenBank/DDBJ databases">
        <title>Genome seq and assembly of Planobacterium sp.</title>
        <authorList>
            <person name="Chhetri G."/>
        </authorList>
    </citation>
    <scope>NUCLEOTIDE SEQUENCE</scope>
    <source>
        <strain evidence="2">GCR5</strain>
    </source>
</reference>
<comment type="caution">
    <text evidence="2">The sequence shown here is derived from an EMBL/GenBank/DDBJ whole genome shotgun (WGS) entry which is preliminary data.</text>
</comment>
<evidence type="ECO:0000313" key="2">
    <source>
        <dbReference type="EMBL" id="MBF5027419.1"/>
    </source>
</evidence>
<sequence>MEENITNPPQQWSTLMADIEIVLEKFPLKKTIKWGIPVYTYMRRNIVGLAGFKHHFALWFYNGVFHSDPEQVLQNAQKKKTKSLRQWRFLPHSSIDPIVLANYIQEAIQIEEQGLRWIEEPKELDLDSILEQVLRHDINFSTAFEKFSLAKRNEFNSYILEAKQLQTKQRRVEKVKNLALCGQSLNEKYKKKK</sequence>
<dbReference type="Proteomes" id="UP000694480">
    <property type="component" value="Unassembled WGS sequence"/>
</dbReference>
<dbReference type="AlphaFoldDB" id="A0A930YW07"/>
<organism evidence="2 3">
    <name type="scientific">Planobacterium oryzisoli</name>
    <dbReference type="NCBI Taxonomy" id="2771435"/>
    <lineage>
        <taxon>Bacteria</taxon>
        <taxon>Pseudomonadati</taxon>
        <taxon>Bacteroidota</taxon>
        <taxon>Flavobacteriia</taxon>
        <taxon>Flavobacteriales</taxon>
        <taxon>Weeksellaceae</taxon>
        <taxon>Chryseobacterium group</taxon>
        <taxon>Chryseobacterium</taxon>
    </lineage>
</organism>
<keyword evidence="3" id="KW-1185">Reference proteome</keyword>
<feature type="domain" description="YdhG-like" evidence="1">
    <location>
        <begin position="20"/>
        <end position="108"/>
    </location>
</feature>
<dbReference type="Pfam" id="PF08818">
    <property type="entry name" value="DUF1801"/>
    <property type="match status" value="1"/>
</dbReference>
<gene>
    <name evidence="2" type="ORF">IC612_06360</name>
</gene>
<dbReference type="SUPFAM" id="SSF159888">
    <property type="entry name" value="YdhG-like"/>
    <property type="match status" value="1"/>
</dbReference>
<dbReference type="EMBL" id="JADKYY010000006">
    <property type="protein sequence ID" value="MBF5027419.1"/>
    <property type="molecule type" value="Genomic_DNA"/>
</dbReference>